<feature type="domain" description="AAA+ ATPase" evidence="4">
    <location>
        <begin position="412"/>
        <end position="576"/>
    </location>
</feature>
<keyword evidence="6" id="KW-1185">Reference proteome</keyword>
<dbReference type="EMBL" id="JALLPJ020000164">
    <property type="protein sequence ID" value="KAL3800253.1"/>
    <property type="molecule type" value="Genomic_DNA"/>
</dbReference>
<dbReference type="GO" id="GO:0005524">
    <property type="term" value="F:ATP binding"/>
    <property type="evidence" value="ECO:0007669"/>
    <property type="project" value="UniProtKB-KW"/>
</dbReference>
<keyword evidence="3" id="KW-0175">Coiled coil</keyword>
<protein>
    <recommendedName>
        <fullName evidence="4">AAA+ ATPase domain-containing protein</fullName>
    </recommendedName>
</protein>
<dbReference type="InterPro" id="IPR027417">
    <property type="entry name" value="P-loop_NTPase"/>
</dbReference>
<dbReference type="InterPro" id="IPR041569">
    <property type="entry name" value="AAA_lid_3"/>
</dbReference>
<sequence>MPAAEKLSVLIDNTKSCQHADVYMLPLKNAAAAICIYDNDTTTSVEIDGSNKSLSPGSCGEAIKLDTNACLDRLHESYRLRRFTILSSEETSQSDGICIEFLSRALMALCCHRFNWNQHRHQVVQQDIHQIYYVMKHLFMTDSRLLFSKSGKRRYDCPCNQESCHVDDILNGLECQLDWNQYNEIYNGALLANTSIRNTTTSKLRVCLAVDAESIQSQSETDAPTICTSFISKYSQGNLIILSRSIQPLISITLSPVLNNGLNSNTDVLTNPLLRSCVKRLMVGRRIVHHETESDGSATSFKSLLTVCLPSNRDRNEKISLRYRVTGIQAKAVSSEMCQFVILPSTRIVFQASAEKSQSVDVQEQMIHMNPAQSFFSSAAKESKIKSILPHQHLIEALHSIFMFSSSNKLPILRSFLFSGPPGVGKTFAVKQAISTANSWFGITKAKESEVVKLISIRGSELLATDGGQYAAAARELEKQFRLAVSLIDSNRNDGKDDATKVVIVFLDECDALVSSSMVLASMLAMLLDRIESAENQYTGWSKLLIVAATNRVDAIPSFLRRPGRLEKEVVVSPPNTDERFALLKSMLAVNTCNMSTVRVDVGNEDLKALADTCVGYVAADLAALVRRAATLGMDRSFHNQDDGRSLSITIQDLINATNDVGASCLRDASLSAPPKTTWDDIAGDAGGAKQSLRQAIEWPRTRNAAFKAMGLSPPRGVLLHGPPGCAKTTLARAAAGSAGVAFLSLSPADVYSSSYVGEAESVVRRAFDLARSAAPCVLFFDEIDSIIGGDDDSSGHGMGRRSSAEARVLSTFLNEMDGVDGSVEDGVLVLGATNRPRTLDAALLRPGRFDRVIYVPPPDERGRKDILRMECTKWIESIACSKTSAGQGRYSYDESLEQYFNLSALAKSEISGMMTGAEIVGACRETAVGVLRNVLSNRSSSVDEMTRGISSELLQALGTDLEVTLRKTQPLLSDLSVLEEYTRFDEEHKKS</sequence>
<dbReference type="InterPro" id="IPR050168">
    <property type="entry name" value="AAA_ATPase_domain"/>
</dbReference>
<comment type="caution">
    <text evidence="5">The sequence shown here is derived from an EMBL/GenBank/DDBJ whole genome shotgun (WGS) entry which is preliminary data.</text>
</comment>
<keyword evidence="2" id="KW-0067">ATP-binding</keyword>
<dbReference type="CDD" id="cd19481">
    <property type="entry name" value="RecA-like_protease"/>
    <property type="match status" value="1"/>
</dbReference>
<proteinExistence type="predicted"/>
<organism evidence="5 6">
    <name type="scientific">Cyclotella atomus</name>
    <dbReference type="NCBI Taxonomy" id="382360"/>
    <lineage>
        <taxon>Eukaryota</taxon>
        <taxon>Sar</taxon>
        <taxon>Stramenopiles</taxon>
        <taxon>Ochrophyta</taxon>
        <taxon>Bacillariophyta</taxon>
        <taxon>Coscinodiscophyceae</taxon>
        <taxon>Thalassiosirophycidae</taxon>
        <taxon>Stephanodiscales</taxon>
        <taxon>Stephanodiscaceae</taxon>
        <taxon>Cyclotella</taxon>
    </lineage>
</organism>
<dbReference type="Proteomes" id="UP001530400">
    <property type="component" value="Unassembled WGS sequence"/>
</dbReference>
<gene>
    <name evidence="5" type="ORF">ACHAWO_013835</name>
</gene>
<dbReference type="Pfam" id="PF17862">
    <property type="entry name" value="AAA_lid_3"/>
    <property type="match status" value="1"/>
</dbReference>
<reference evidence="5 6" key="1">
    <citation type="submission" date="2024-10" db="EMBL/GenBank/DDBJ databases">
        <title>Updated reference genomes for cyclostephanoid diatoms.</title>
        <authorList>
            <person name="Roberts W.R."/>
            <person name="Alverson A.J."/>
        </authorList>
    </citation>
    <scope>NUCLEOTIDE SEQUENCE [LARGE SCALE GENOMIC DNA]</scope>
    <source>
        <strain evidence="5 6">AJA010-31</strain>
    </source>
</reference>
<evidence type="ECO:0000256" key="1">
    <source>
        <dbReference type="ARBA" id="ARBA00022741"/>
    </source>
</evidence>
<evidence type="ECO:0000259" key="4">
    <source>
        <dbReference type="SMART" id="SM00382"/>
    </source>
</evidence>
<dbReference type="FunFam" id="3.40.50.300:FF:001025">
    <property type="entry name" value="ATPase family, AAA domain-containing 2B"/>
    <property type="match status" value="1"/>
</dbReference>
<dbReference type="InterPro" id="IPR003960">
    <property type="entry name" value="ATPase_AAA_CS"/>
</dbReference>
<dbReference type="SUPFAM" id="SSF52540">
    <property type="entry name" value="P-loop containing nucleoside triphosphate hydrolases"/>
    <property type="match status" value="2"/>
</dbReference>
<keyword evidence="1" id="KW-0547">Nucleotide-binding</keyword>
<dbReference type="InterPro" id="IPR003959">
    <property type="entry name" value="ATPase_AAA_core"/>
</dbReference>
<dbReference type="PANTHER" id="PTHR23077:SF117">
    <property type="entry name" value="AAA+ ATPASE DOMAIN-CONTAINING PROTEIN"/>
    <property type="match status" value="1"/>
</dbReference>
<dbReference type="SMART" id="SM00382">
    <property type="entry name" value="AAA"/>
    <property type="match status" value="2"/>
</dbReference>
<dbReference type="PROSITE" id="PS00674">
    <property type="entry name" value="AAA"/>
    <property type="match status" value="1"/>
</dbReference>
<dbReference type="Pfam" id="PF00004">
    <property type="entry name" value="AAA"/>
    <property type="match status" value="2"/>
</dbReference>
<evidence type="ECO:0000313" key="6">
    <source>
        <dbReference type="Proteomes" id="UP001530400"/>
    </source>
</evidence>
<dbReference type="InterPro" id="IPR003593">
    <property type="entry name" value="AAA+_ATPase"/>
</dbReference>
<dbReference type="Gene3D" id="3.40.50.300">
    <property type="entry name" value="P-loop containing nucleotide triphosphate hydrolases"/>
    <property type="match status" value="2"/>
</dbReference>
<evidence type="ECO:0000256" key="3">
    <source>
        <dbReference type="ARBA" id="ARBA00023054"/>
    </source>
</evidence>
<evidence type="ECO:0000256" key="2">
    <source>
        <dbReference type="ARBA" id="ARBA00022840"/>
    </source>
</evidence>
<evidence type="ECO:0000313" key="5">
    <source>
        <dbReference type="EMBL" id="KAL3800253.1"/>
    </source>
</evidence>
<dbReference type="AlphaFoldDB" id="A0ABD3QIG8"/>
<dbReference type="Gene3D" id="1.10.8.60">
    <property type="match status" value="2"/>
</dbReference>
<name>A0ABD3QIG8_9STRA</name>
<feature type="domain" description="AAA+ ATPase" evidence="4">
    <location>
        <begin position="714"/>
        <end position="860"/>
    </location>
</feature>
<dbReference type="PANTHER" id="PTHR23077">
    <property type="entry name" value="AAA-FAMILY ATPASE"/>
    <property type="match status" value="1"/>
</dbReference>
<accession>A0ABD3QIG8</accession>